<dbReference type="Gene3D" id="3.40.50.2300">
    <property type="match status" value="1"/>
</dbReference>
<evidence type="ECO:0000313" key="14">
    <source>
        <dbReference type="Proteomes" id="UP000078383"/>
    </source>
</evidence>
<evidence type="ECO:0000256" key="1">
    <source>
        <dbReference type="ARBA" id="ARBA00004496"/>
    </source>
</evidence>
<keyword evidence="5" id="KW-0902">Two-component regulatory system</keyword>
<dbReference type="InterPro" id="IPR051552">
    <property type="entry name" value="HptR"/>
</dbReference>
<dbReference type="PANTHER" id="PTHR42713:SF3">
    <property type="entry name" value="TRANSCRIPTIONAL REGULATORY PROTEIN HPTR"/>
    <property type="match status" value="1"/>
</dbReference>
<keyword evidence="3" id="KW-0963">Cytoplasm</keyword>
<dbReference type="SUPFAM" id="SSF52172">
    <property type="entry name" value="CheY-like"/>
    <property type="match status" value="1"/>
</dbReference>
<dbReference type="SMART" id="SM00448">
    <property type="entry name" value="REC"/>
    <property type="match status" value="1"/>
</dbReference>
<dbReference type="AlphaFoldDB" id="A0A174ZRR5"/>
<dbReference type="InterPro" id="IPR018062">
    <property type="entry name" value="HTH_AraC-typ_CS"/>
</dbReference>
<dbReference type="Pfam" id="PF00072">
    <property type="entry name" value="Response_reg"/>
    <property type="match status" value="1"/>
</dbReference>
<feature type="domain" description="Response regulatory" evidence="12">
    <location>
        <begin position="2"/>
        <end position="119"/>
    </location>
</feature>
<dbReference type="PRINTS" id="PR00032">
    <property type="entry name" value="HTHARAC"/>
</dbReference>
<dbReference type="InterPro" id="IPR011006">
    <property type="entry name" value="CheY-like_superfamily"/>
</dbReference>
<feature type="domain" description="HTH araC/xylS-type" evidence="11">
    <location>
        <begin position="414"/>
        <end position="513"/>
    </location>
</feature>
<dbReference type="CDD" id="cd17536">
    <property type="entry name" value="REC_YesN-like"/>
    <property type="match status" value="1"/>
</dbReference>
<dbReference type="InterPro" id="IPR009057">
    <property type="entry name" value="Homeodomain-like_sf"/>
</dbReference>
<dbReference type="SMART" id="SM00342">
    <property type="entry name" value="HTH_ARAC"/>
    <property type="match status" value="1"/>
</dbReference>
<evidence type="ECO:0000259" key="11">
    <source>
        <dbReference type="PROSITE" id="PS01124"/>
    </source>
</evidence>
<evidence type="ECO:0000256" key="3">
    <source>
        <dbReference type="ARBA" id="ARBA00022490"/>
    </source>
</evidence>
<dbReference type="GO" id="GO:0005737">
    <property type="term" value="C:cytoplasm"/>
    <property type="evidence" value="ECO:0007669"/>
    <property type="project" value="UniProtKB-SubCell"/>
</dbReference>
<evidence type="ECO:0000256" key="9">
    <source>
        <dbReference type="ARBA" id="ARBA00024867"/>
    </source>
</evidence>
<evidence type="ECO:0000256" key="6">
    <source>
        <dbReference type="ARBA" id="ARBA00023015"/>
    </source>
</evidence>
<dbReference type="EMBL" id="CZBX01000006">
    <property type="protein sequence ID" value="CUQ86796.1"/>
    <property type="molecule type" value="Genomic_DNA"/>
</dbReference>
<name>A0A174ZRR5_9FIRM</name>
<gene>
    <name evidence="13" type="ORF">ERS852502_01416</name>
</gene>
<accession>A0A174ZRR5</accession>
<evidence type="ECO:0000256" key="5">
    <source>
        <dbReference type="ARBA" id="ARBA00023012"/>
    </source>
</evidence>
<evidence type="ECO:0000256" key="8">
    <source>
        <dbReference type="ARBA" id="ARBA00023163"/>
    </source>
</evidence>
<dbReference type="Gene3D" id="1.10.10.60">
    <property type="entry name" value="Homeodomain-like"/>
    <property type="match status" value="2"/>
</dbReference>
<dbReference type="OrthoDB" id="2990361at2"/>
<comment type="function">
    <text evidence="9">May play the central regulatory role in sporulation. It may be an element of the effector pathway responsible for the activation of sporulation genes in response to nutritional stress. Spo0A may act in concert with spo0H (a sigma factor) to control the expression of some genes that are critical to the sporulation process.</text>
</comment>
<dbReference type="RefSeq" id="WP_055146023.1">
    <property type="nucleotide sequence ID" value="NZ_CZBS01000003.1"/>
</dbReference>
<keyword evidence="6" id="KW-0805">Transcription regulation</keyword>
<sequence>MKLLIADDEILTRNGLVTSIDWKSLGIDQVFEASDGMEAYNTACTSKPDIILSDIRMPRLSGIEFAEKIKEILPDTSLIFMSGYSDKEYLKAAIRLKAITYVEKPLDLQEVKDSVQEAINEHQTRLQTRSSMKLQSKETSSRLAQLLTRPYNEKQEEIDELTDKLSIHFTPQTYFTSFIVKLRSGDFNAALLKEPFDRFQDILEHYHLKSLAVRLHNVHYVFHILGEKVPSDTVFSSIENYLKEMFSPFGDFYISRGETVRGITKVYQSYASTVILLQSSFFTTVNSVLDQKKLESDATSKTVPSGSVEQFLTLLVDNNQEDTRSFLDNLYQVYFNNTKLLPNQVKDIYFRLFSSLTTCRQKLKLTSESTGQESILQHLEECFSFDEMHQLLCTRTEELFQSIEGASQEDSTIFMIKDYISKHYSEERLSIKEIGDHVFLSASYICTYFKTQTGQTLNQYITEYRMERAMQLLQDKRYAITDISEKVGYNNGNYFGKSFKKFTGLTPSQYRDKMLG</sequence>
<keyword evidence="7" id="KW-0238">DNA-binding</keyword>
<evidence type="ECO:0000313" key="13">
    <source>
        <dbReference type="EMBL" id="CUQ86796.1"/>
    </source>
</evidence>
<dbReference type="GO" id="GO:0003700">
    <property type="term" value="F:DNA-binding transcription factor activity"/>
    <property type="evidence" value="ECO:0007669"/>
    <property type="project" value="InterPro"/>
</dbReference>
<proteinExistence type="predicted"/>
<dbReference type="Proteomes" id="UP000078383">
    <property type="component" value="Unassembled WGS sequence"/>
</dbReference>
<evidence type="ECO:0000256" key="7">
    <source>
        <dbReference type="ARBA" id="ARBA00023125"/>
    </source>
</evidence>
<dbReference type="Pfam" id="PF12833">
    <property type="entry name" value="HTH_18"/>
    <property type="match status" value="1"/>
</dbReference>
<dbReference type="PROSITE" id="PS00041">
    <property type="entry name" value="HTH_ARAC_FAMILY_1"/>
    <property type="match status" value="1"/>
</dbReference>
<evidence type="ECO:0000256" key="2">
    <source>
        <dbReference type="ARBA" id="ARBA00018672"/>
    </source>
</evidence>
<reference evidence="13 14" key="1">
    <citation type="submission" date="2015-09" db="EMBL/GenBank/DDBJ databases">
        <authorList>
            <consortium name="Pathogen Informatics"/>
        </authorList>
    </citation>
    <scope>NUCLEOTIDE SEQUENCE [LARGE SCALE GENOMIC DNA]</scope>
    <source>
        <strain evidence="13 14">2789STDY5834889</strain>
    </source>
</reference>
<dbReference type="InterPro" id="IPR018060">
    <property type="entry name" value="HTH_AraC"/>
</dbReference>
<protein>
    <recommendedName>
        <fullName evidence="2">Stage 0 sporulation protein A homolog</fullName>
    </recommendedName>
</protein>
<dbReference type="PROSITE" id="PS01124">
    <property type="entry name" value="HTH_ARAC_FAMILY_2"/>
    <property type="match status" value="1"/>
</dbReference>
<evidence type="ECO:0000259" key="12">
    <source>
        <dbReference type="PROSITE" id="PS50110"/>
    </source>
</evidence>
<feature type="modified residue" description="4-aspartylphosphate" evidence="10">
    <location>
        <position position="54"/>
    </location>
</feature>
<evidence type="ECO:0000256" key="4">
    <source>
        <dbReference type="ARBA" id="ARBA00022553"/>
    </source>
</evidence>
<dbReference type="SUPFAM" id="SSF46689">
    <property type="entry name" value="Homeodomain-like"/>
    <property type="match status" value="2"/>
</dbReference>
<dbReference type="PROSITE" id="PS50110">
    <property type="entry name" value="RESPONSE_REGULATORY"/>
    <property type="match status" value="1"/>
</dbReference>
<dbReference type="GO" id="GO:0000160">
    <property type="term" value="P:phosphorelay signal transduction system"/>
    <property type="evidence" value="ECO:0007669"/>
    <property type="project" value="UniProtKB-KW"/>
</dbReference>
<dbReference type="InterPro" id="IPR020449">
    <property type="entry name" value="Tscrpt_reg_AraC-type_HTH"/>
</dbReference>
<keyword evidence="4 10" id="KW-0597">Phosphoprotein</keyword>
<comment type="subcellular location">
    <subcellularLocation>
        <location evidence="1">Cytoplasm</location>
    </subcellularLocation>
</comment>
<keyword evidence="8" id="KW-0804">Transcription</keyword>
<dbReference type="InterPro" id="IPR001789">
    <property type="entry name" value="Sig_transdc_resp-reg_receiver"/>
</dbReference>
<evidence type="ECO:0000256" key="10">
    <source>
        <dbReference type="PROSITE-ProRule" id="PRU00169"/>
    </source>
</evidence>
<dbReference type="GO" id="GO:0043565">
    <property type="term" value="F:sequence-specific DNA binding"/>
    <property type="evidence" value="ECO:0007669"/>
    <property type="project" value="InterPro"/>
</dbReference>
<organism evidence="13 14">
    <name type="scientific">[Ruminococcus] torques</name>
    <dbReference type="NCBI Taxonomy" id="33039"/>
    <lineage>
        <taxon>Bacteria</taxon>
        <taxon>Bacillati</taxon>
        <taxon>Bacillota</taxon>
        <taxon>Clostridia</taxon>
        <taxon>Lachnospirales</taxon>
        <taxon>Lachnospiraceae</taxon>
        <taxon>Mediterraneibacter</taxon>
    </lineage>
</organism>
<dbReference type="PANTHER" id="PTHR42713">
    <property type="entry name" value="HISTIDINE KINASE-RELATED"/>
    <property type="match status" value="1"/>
</dbReference>